<dbReference type="EMBL" id="OZ019910">
    <property type="protein sequence ID" value="CAK9211083.1"/>
    <property type="molecule type" value="Genomic_DNA"/>
</dbReference>
<dbReference type="SUPFAM" id="SSF103506">
    <property type="entry name" value="Mitochondrial carrier"/>
    <property type="match status" value="1"/>
</dbReference>
<dbReference type="PANTHER" id="PTHR45683">
    <property type="entry name" value="MITOCHONDRIAL NICOTINAMIDE ADENINE DINUCLEOTIDE TRANSPORTER 1-RELATED-RELATED"/>
    <property type="match status" value="1"/>
</dbReference>
<gene>
    <name evidence="11" type="ORF">CSSPTR1EN2_LOCUS10482</name>
</gene>
<keyword evidence="7 8" id="KW-0472">Membrane</keyword>
<keyword evidence="3 9" id="KW-0813">Transport</keyword>
<dbReference type="InterPro" id="IPR044712">
    <property type="entry name" value="SLC25A32-like"/>
</dbReference>
<organism evidence="11 12">
    <name type="scientific">Sphagnum troendelagicum</name>
    <dbReference type="NCBI Taxonomy" id="128251"/>
    <lineage>
        <taxon>Eukaryota</taxon>
        <taxon>Viridiplantae</taxon>
        <taxon>Streptophyta</taxon>
        <taxon>Embryophyta</taxon>
        <taxon>Bryophyta</taxon>
        <taxon>Sphagnophytina</taxon>
        <taxon>Sphagnopsida</taxon>
        <taxon>Sphagnales</taxon>
        <taxon>Sphagnaceae</taxon>
        <taxon>Sphagnum</taxon>
    </lineage>
</organism>
<keyword evidence="6 10" id="KW-1133">Transmembrane helix</keyword>
<dbReference type="InterPro" id="IPR023395">
    <property type="entry name" value="MCP_dom_sf"/>
</dbReference>
<evidence type="ECO:0000313" key="12">
    <source>
        <dbReference type="Proteomes" id="UP001497512"/>
    </source>
</evidence>
<accession>A0ABP0U357</accession>
<feature type="repeat" description="Solcar" evidence="8">
    <location>
        <begin position="11"/>
        <end position="102"/>
    </location>
</feature>
<comment type="subcellular location">
    <subcellularLocation>
        <location evidence="1">Membrane</location>
        <topology evidence="1">Multi-pass membrane protein</topology>
    </subcellularLocation>
</comment>
<dbReference type="PROSITE" id="PS50920">
    <property type="entry name" value="SOLCAR"/>
    <property type="match status" value="3"/>
</dbReference>
<proteinExistence type="inferred from homology"/>
<evidence type="ECO:0000256" key="5">
    <source>
        <dbReference type="ARBA" id="ARBA00022737"/>
    </source>
</evidence>
<comment type="similarity">
    <text evidence="2 9">Belongs to the mitochondrial carrier (TC 2.A.29) family.</text>
</comment>
<evidence type="ECO:0000256" key="8">
    <source>
        <dbReference type="PROSITE-ProRule" id="PRU00282"/>
    </source>
</evidence>
<evidence type="ECO:0000256" key="2">
    <source>
        <dbReference type="ARBA" id="ARBA00006375"/>
    </source>
</evidence>
<dbReference type="Pfam" id="PF00153">
    <property type="entry name" value="Mito_carr"/>
    <property type="match status" value="3"/>
</dbReference>
<keyword evidence="5" id="KW-0677">Repeat</keyword>
<evidence type="ECO:0000256" key="4">
    <source>
        <dbReference type="ARBA" id="ARBA00022692"/>
    </source>
</evidence>
<name>A0ABP0U357_9BRYO</name>
<evidence type="ECO:0000256" key="3">
    <source>
        <dbReference type="ARBA" id="ARBA00022448"/>
    </source>
</evidence>
<keyword evidence="12" id="KW-1185">Reference proteome</keyword>
<feature type="repeat" description="Solcar" evidence="8">
    <location>
        <begin position="222"/>
        <end position="311"/>
    </location>
</feature>
<evidence type="ECO:0008006" key="13">
    <source>
        <dbReference type="Google" id="ProtNLM"/>
    </source>
</evidence>
<keyword evidence="4 8" id="KW-0812">Transmembrane</keyword>
<sequence>MHSILYNWSTQWKWENAAAGAVAGLATVVALHPLDIVRTRFQVHDGRQTTTIPKYKHTVHALYTIAKVEGLRGLYAGLFPAVLGSSLSWGLYFFLYSNIKERNRRLVGRDLGPALHLLSAAEAGSIVCVLTNPVWLVKTRLQLQGHGHGIRQPYTGFYDALRSILKEEGWRGLYKGLGPGLVLVSHGALQFMAYEEGRKLLIAYRSQKSTDQLMNTKGEELLTSQDFAVLGASSKLFAVFLTYPCQVIRSRLQQRPSAEGFFKYRNTWHAFEDAVRYEGFRGLYKGIIPNLLRVVPSSSLTFLIYESVLKFLKSRDLSRKIQPARGYCD</sequence>
<evidence type="ECO:0000256" key="10">
    <source>
        <dbReference type="SAM" id="Phobius"/>
    </source>
</evidence>
<evidence type="ECO:0000256" key="7">
    <source>
        <dbReference type="ARBA" id="ARBA00023136"/>
    </source>
</evidence>
<feature type="repeat" description="Solcar" evidence="8">
    <location>
        <begin position="111"/>
        <end position="200"/>
    </location>
</feature>
<evidence type="ECO:0000256" key="9">
    <source>
        <dbReference type="RuleBase" id="RU000488"/>
    </source>
</evidence>
<protein>
    <recommendedName>
        <fullName evidence="13">Folate transporter 1, chloroplastic</fullName>
    </recommendedName>
</protein>
<dbReference type="Gene3D" id="1.50.40.10">
    <property type="entry name" value="Mitochondrial carrier domain"/>
    <property type="match status" value="2"/>
</dbReference>
<feature type="transmembrane region" description="Helical" evidence="10">
    <location>
        <begin position="74"/>
        <end position="95"/>
    </location>
</feature>
<dbReference type="InterPro" id="IPR018108">
    <property type="entry name" value="MCP_transmembrane"/>
</dbReference>
<evidence type="ECO:0000256" key="6">
    <source>
        <dbReference type="ARBA" id="ARBA00022989"/>
    </source>
</evidence>
<dbReference type="Proteomes" id="UP001497512">
    <property type="component" value="Chromosome 18"/>
</dbReference>
<evidence type="ECO:0000313" key="11">
    <source>
        <dbReference type="EMBL" id="CAK9211083.1"/>
    </source>
</evidence>
<evidence type="ECO:0000256" key="1">
    <source>
        <dbReference type="ARBA" id="ARBA00004141"/>
    </source>
</evidence>
<reference evidence="11" key="1">
    <citation type="submission" date="2024-02" db="EMBL/GenBank/DDBJ databases">
        <authorList>
            <consortium name="ELIXIR-Norway"/>
            <consortium name="Elixir Norway"/>
        </authorList>
    </citation>
    <scope>NUCLEOTIDE SEQUENCE</scope>
</reference>